<dbReference type="AlphaFoldDB" id="A0A0D3IF51"/>
<dbReference type="Pfam" id="PF09423">
    <property type="entry name" value="PhoD"/>
    <property type="match status" value="1"/>
</dbReference>
<dbReference type="PaxDb" id="2903-EOD09886"/>
<dbReference type="InterPro" id="IPR018946">
    <property type="entry name" value="PhoD-like_MPP"/>
</dbReference>
<dbReference type="PANTHER" id="PTHR33987">
    <property type="entry name" value="CALCINEURIN-LIKE METALLO-PHOSPHOESTERASE SUPERFAMILY PROTEIN"/>
    <property type="match status" value="1"/>
</dbReference>
<protein>
    <recommendedName>
        <fullName evidence="2">PhoD-like phosphatase metallophosphatase domain-containing protein</fullName>
    </recommendedName>
</protein>
<dbReference type="HOGENOM" id="CLU_041740_0_0_1"/>
<accession>A0A0D3IF51</accession>
<name>A0A0D3IF51_EMIH1</name>
<organism evidence="3 4">
    <name type="scientific">Emiliania huxleyi (strain CCMP1516)</name>
    <dbReference type="NCBI Taxonomy" id="280463"/>
    <lineage>
        <taxon>Eukaryota</taxon>
        <taxon>Haptista</taxon>
        <taxon>Haptophyta</taxon>
        <taxon>Prymnesiophyceae</taxon>
        <taxon>Isochrysidales</taxon>
        <taxon>Noelaerhabdaceae</taxon>
        <taxon>Emiliania</taxon>
    </lineage>
</organism>
<dbReference type="Gene3D" id="3.60.21.70">
    <property type="entry name" value="PhoD-like phosphatase"/>
    <property type="match status" value="1"/>
</dbReference>
<dbReference type="CDD" id="cd07389">
    <property type="entry name" value="MPP_PhoD"/>
    <property type="match status" value="1"/>
</dbReference>
<proteinExistence type="predicted"/>
<evidence type="ECO:0000259" key="2">
    <source>
        <dbReference type="Pfam" id="PF09423"/>
    </source>
</evidence>
<dbReference type="PANTHER" id="PTHR33987:SF1">
    <property type="entry name" value="CALCINEURIN-LIKE METALLO-PHOSPHOESTERASE SUPERFAMILY PROTEIN"/>
    <property type="match status" value="1"/>
</dbReference>
<feature type="domain" description="PhoD-like phosphatase metallophosphatase" evidence="2">
    <location>
        <begin position="109"/>
        <end position="418"/>
    </location>
</feature>
<dbReference type="OMA" id="PRAVECE"/>
<dbReference type="KEGG" id="ehx:EMIHUDRAFT_248628"/>
<dbReference type="eggNOG" id="ENOG502QTGZ">
    <property type="taxonomic scope" value="Eukaryota"/>
</dbReference>
<evidence type="ECO:0000313" key="4">
    <source>
        <dbReference type="Proteomes" id="UP000013827"/>
    </source>
</evidence>
<dbReference type="STRING" id="2903.R1DGH8"/>
<dbReference type="InterPro" id="IPR038607">
    <property type="entry name" value="PhoD-like_sf"/>
</dbReference>
<keyword evidence="1" id="KW-0472">Membrane</keyword>
<evidence type="ECO:0000256" key="1">
    <source>
        <dbReference type="SAM" id="Phobius"/>
    </source>
</evidence>
<dbReference type="Proteomes" id="UP000013827">
    <property type="component" value="Unassembled WGS sequence"/>
</dbReference>
<evidence type="ECO:0000313" key="3">
    <source>
        <dbReference type="EnsemblProtists" id="EOD09886"/>
    </source>
</evidence>
<feature type="transmembrane region" description="Helical" evidence="1">
    <location>
        <begin position="51"/>
        <end position="74"/>
    </location>
</feature>
<reference evidence="4" key="1">
    <citation type="journal article" date="2013" name="Nature">
        <title>Pan genome of the phytoplankton Emiliania underpins its global distribution.</title>
        <authorList>
            <person name="Read B.A."/>
            <person name="Kegel J."/>
            <person name="Klute M.J."/>
            <person name="Kuo A."/>
            <person name="Lefebvre S.C."/>
            <person name="Maumus F."/>
            <person name="Mayer C."/>
            <person name="Miller J."/>
            <person name="Monier A."/>
            <person name="Salamov A."/>
            <person name="Young J."/>
            <person name="Aguilar M."/>
            <person name="Claverie J.M."/>
            <person name="Frickenhaus S."/>
            <person name="Gonzalez K."/>
            <person name="Herman E.K."/>
            <person name="Lin Y.C."/>
            <person name="Napier J."/>
            <person name="Ogata H."/>
            <person name="Sarno A.F."/>
            <person name="Shmutz J."/>
            <person name="Schroeder D."/>
            <person name="de Vargas C."/>
            <person name="Verret F."/>
            <person name="von Dassow P."/>
            <person name="Valentin K."/>
            <person name="Van de Peer Y."/>
            <person name="Wheeler G."/>
            <person name="Dacks J.B."/>
            <person name="Delwiche C.F."/>
            <person name="Dyhrman S.T."/>
            <person name="Glockner G."/>
            <person name="John U."/>
            <person name="Richards T."/>
            <person name="Worden A.Z."/>
            <person name="Zhang X."/>
            <person name="Grigoriev I.V."/>
            <person name="Allen A.E."/>
            <person name="Bidle K."/>
            <person name="Borodovsky M."/>
            <person name="Bowler C."/>
            <person name="Brownlee C."/>
            <person name="Cock J.M."/>
            <person name="Elias M."/>
            <person name="Gladyshev V.N."/>
            <person name="Groth M."/>
            <person name="Guda C."/>
            <person name="Hadaegh A."/>
            <person name="Iglesias-Rodriguez M.D."/>
            <person name="Jenkins J."/>
            <person name="Jones B.M."/>
            <person name="Lawson T."/>
            <person name="Leese F."/>
            <person name="Lindquist E."/>
            <person name="Lobanov A."/>
            <person name="Lomsadze A."/>
            <person name="Malik S.B."/>
            <person name="Marsh M.E."/>
            <person name="Mackinder L."/>
            <person name="Mock T."/>
            <person name="Mueller-Roeber B."/>
            <person name="Pagarete A."/>
            <person name="Parker M."/>
            <person name="Probert I."/>
            <person name="Quesneville H."/>
            <person name="Raines C."/>
            <person name="Rensing S.A."/>
            <person name="Riano-Pachon D.M."/>
            <person name="Richier S."/>
            <person name="Rokitta S."/>
            <person name="Shiraiwa Y."/>
            <person name="Soanes D.M."/>
            <person name="van der Giezen M."/>
            <person name="Wahlund T.M."/>
            <person name="Williams B."/>
            <person name="Wilson W."/>
            <person name="Wolfe G."/>
            <person name="Wurch L.L."/>
        </authorList>
    </citation>
    <scope>NUCLEOTIDE SEQUENCE</scope>
</reference>
<dbReference type="GeneID" id="17256038"/>
<keyword evidence="1" id="KW-1133">Transmembrane helix</keyword>
<sequence>MTAARVGTVVVDGEVVPHNLELQQPDLRAAAGAPAAREVFVRKACPAGRPAAAITCSFGIVAAALAYTLFYLIAAPPPLPVAAPLPSADRVLTRVVHGSCSKQTLPQPFWRTVGSLAPDLFVYNGDIVYGDCADVARPHEAWSEPACEELRTAWADLFAHEEFTSARAVTPVIGMPDDHDYGLNDCGASNPYKQTAKDLFLERFGAAEDDPRRSRGGLYTSHAFGAAPNRTQVILLDTRWFRSELKRDSGAAHGRYAPYTEAEAEAGRLTMLGEEQWAWLEARLREPADLRLVFSTVQVLSTAHGWERWGLIPTEVRRLRRLIRSSAARGVVFLSGDRHVGGVYVQPAAAGLNPYPLYEATASSLTHTVPPSLATRDEPPHEPDADLSSAARRLGALLHLNHVGSVDVDWEARAVTLRLITDDTCAAPAWEGCQQGGSTAGATERSVTLRLDVDLAPPPECGRPCATPLNPAATCAAFEGLFSCAGSSELLGCNCTGCCAGEGEL</sequence>
<dbReference type="RefSeq" id="XP_005762315.1">
    <property type="nucleotide sequence ID" value="XM_005762258.1"/>
</dbReference>
<dbReference type="InterPro" id="IPR029052">
    <property type="entry name" value="Metallo-depent_PP-like"/>
</dbReference>
<reference evidence="3" key="2">
    <citation type="submission" date="2024-10" db="UniProtKB">
        <authorList>
            <consortium name="EnsemblProtists"/>
        </authorList>
    </citation>
    <scope>IDENTIFICATION</scope>
</reference>
<keyword evidence="1" id="KW-0812">Transmembrane</keyword>
<keyword evidence="4" id="KW-1185">Reference proteome</keyword>
<dbReference type="SUPFAM" id="SSF56300">
    <property type="entry name" value="Metallo-dependent phosphatases"/>
    <property type="match status" value="1"/>
</dbReference>
<dbReference type="EnsemblProtists" id="EOD09886">
    <property type="protein sequence ID" value="EOD09886"/>
    <property type="gene ID" value="EMIHUDRAFT_248628"/>
</dbReference>